<accession>A0A0G1BCF1</accession>
<sequence>MYVMIDTSERDTIALSLFDQTQKKEVRVNASNRELLQTIDSFFTSENLLPDAIDGIMVVVGEGSFTSTRLATTLANTFGYVQHIPLLAISKKQAEDPQSMIPSLLEQSSDQYLSATYSGVPNLEKSI</sequence>
<organism evidence="2 3">
    <name type="scientific">Candidatus Magasanikbacteria bacterium GW2011_GWE2_42_7</name>
    <dbReference type="NCBI Taxonomy" id="1619052"/>
    <lineage>
        <taxon>Bacteria</taxon>
        <taxon>Candidatus Magasanikiibacteriota</taxon>
    </lineage>
</organism>
<comment type="caution">
    <text evidence="2">The sequence shown here is derived from an EMBL/GenBank/DDBJ whole genome shotgun (WGS) entry which is preliminary data.</text>
</comment>
<dbReference type="Gene3D" id="3.30.420.40">
    <property type="match status" value="1"/>
</dbReference>
<evidence type="ECO:0000259" key="1">
    <source>
        <dbReference type="Pfam" id="PF00814"/>
    </source>
</evidence>
<name>A0A0G1BCF1_9BACT</name>
<dbReference type="InterPro" id="IPR000905">
    <property type="entry name" value="Gcp-like_dom"/>
</dbReference>
<dbReference type="AlphaFoldDB" id="A0A0G1BCF1"/>
<dbReference type="Proteomes" id="UP000033867">
    <property type="component" value="Unassembled WGS sequence"/>
</dbReference>
<reference evidence="2 3" key="1">
    <citation type="journal article" date="2015" name="Nature">
        <title>rRNA introns, odd ribosomes, and small enigmatic genomes across a large radiation of phyla.</title>
        <authorList>
            <person name="Brown C.T."/>
            <person name="Hug L.A."/>
            <person name="Thomas B.C."/>
            <person name="Sharon I."/>
            <person name="Castelle C.J."/>
            <person name="Singh A."/>
            <person name="Wilkins M.J."/>
            <person name="Williams K.H."/>
            <person name="Banfield J.F."/>
        </authorList>
    </citation>
    <scope>NUCLEOTIDE SEQUENCE [LARGE SCALE GENOMIC DNA]</scope>
</reference>
<dbReference type="Pfam" id="PF00814">
    <property type="entry name" value="TsaD"/>
    <property type="match status" value="1"/>
</dbReference>
<dbReference type="EMBL" id="LCEK01000037">
    <property type="protein sequence ID" value="KKS71045.1"/>
    <property type="molecule type" value="Genomic_DNA"/>
</dbReference>
<feature type="domain" description="Gcp-like" evidence="1">
    <location>
        <begin position="32"/>
        <end position="91"/>
    </location>
</feature>
<gene>
    <name evidence="2" type="ORF">UV42_C0037G0020</name>
</gene>
<protein>
    <submittedName>
        <fullName evidence="2">Peptidase M22</fullName>
    </submittedName>
</protein>
<proteinExistence type="predicted"/>
<dbReference type="SUPFAM" id="SSF53067">
    <property type="entry name" value="Actin-like ATPase domain"/>
    <property type="match status" value="1"/>
</dbReference>
<evidence type="ECO:0000313" key="3">
    <source>
        <dbReference type="Proteomes" id="UP000033867"/>
    </source>
</evidence>
<dbReference type="InterPro" id="IPR043129">
    <property type="entry name" value="ATPase_NBD"/>
</dbReference>
<evidence type="ECO:0000313" key="2">
    <source>
        <dbReference type="EMBL" id="KKS71045.1"/>
    </source>
</evidence>